<dbReference type="EMBL" id="JACSQZ010000001">
    <property type="protein sequence ID" value="MBD7913578.1"/>
    <property type="molecule type" value="Genomic_DNA"/>
</dbReference>
<dbReference type="InterPro" id="IPR001633">
    <property type="entry name" value="EAL_dom"/>
</dbReference>
<dbReference type="InterPro" id="IPR000160">
    <property type="entry name" value="GGDEF_dom"/>
</dbReference>
<dbReference type="CDD" id="cd01949">
    <property type="entry name" value="GGDEF"/>
    <property type="match status" value="1"/>
</dbReference>
<dbReference type="SUPFAM" id="SSF55073">
    <property type="entry name" value="Nucleotide cyclase"/>
    <property type="match status" value="1"/>
</dbReference>
<feature type="domain" description="GGDEF" evidence="4">
    <location>
        <begin position="284"/>
        <end position="424"/>
    </location>
</feature>
<dbReference type="Gene3D" id="3.20.20.450">
    <property type="entry name" value="EAL domain"/>
    <property type="match status" value="1"/>
</dbReference>
<proteinExistence type="predicted"/>
<dbReference type="PROSITE" id="PS50883">
    <property type="entry name" value="EAL"/>
    <property type="match status" value="1"/>
</dbReference>
<comment type="caution">
    <text evidence="5">The sequence shown here is derived from an EMBL/GenBank/DDBJ whole genome shotgun (WGS) entry which is preliminary data.</text>
</comment>
<sequence>MKLSKRVGLLLFYATITVSIIISSIYIFIYNKLSESSVEIIINYKIIFIIILFLTVISNALIYNFINKKIIKRLKDTEDIIEKAIDKGLSEEIKNNNPKEQDEISNLTDEITNITDKLINTENYLEKETNNYSNLLNIMSNSFIHLKAIVDEEGNYIDGIVIDINYAASAFFCQEREKIINKKFSELYEEYNIDKENIVSVLKRINRTKSECITKELNIIGDKWGVISIYSLNEGYFSIIINDITDIKKHSEELTYLANYDTLTNLLNRYNLFEYLIKLIKNEEEFSIYFIDIDDFKNINDTLGHNTGDEVLRIVADKLLSLKYTFNMDSINKITVGRLGGDEFLVVKKGKDSIREIKNLANEIQRILYEEFEIENNTFNLKASIGISSYPADGDNVFTLIKYADISMYRSKEEGGNKNKVFSEEMLEEINMQSSLSSAIENKEFEVYFQPIYDVTKEKIVGAEALTRWNKEEGIISPAKYIPLAKKTGDIIKLDEFVLEEACKCCNEMYKLGEDEFKVSINISYAAIKQNNFIEKLVKIITKEKINPKSIKLEITEDEIIDNIDFTVGILNKIRNLGFQIALDDFGVGYSSFNYIKILPLDTLKIDRSLLKSLENDRKTLSIIETLINLSHTLGLNVVCEGVEISSQLELLRKINCDSIQGFYISKPIDFNSFKYFIIDFNNIERSE</sequence>
<dbReference type="PROSITE" id="PS50887">
    <property type="entry name" value="GGDEF"/>
    <property type="match status" value="1"/>
</dbReference>
<evidence type="ECO:0000259" key="3">
    <source>
        <dbReference type="PROSITE" id="PS50883"/>
    </source>
</evidence>
<keyword evidence="6" id="KW-1185">Reference proteome</keyword>
<feature type="domain" description="EAL" evidence="3">
    <location>
        <begin position="429"/>
        <end position="682"/>
    </location>
</feature>
<keyword evidence="2" id="KW-0472">Membrane</keyword>
<evidence type="ECO:0000259" key="4">
    <source>
        <dbReference type="PROSITE" id="PS50887"/>
    </source>
</evidence>
<keyword evidence="2" id="KW-0812">Transmembrane</keyword>
<accession>A0ABR8PZI3</accession>
<feature type="transmembrane region" description="Helical" evidence="2">
    <location>
        <begin position="41"/>
        <end position="66"/>
    </location>
</feature>
<protein>
    <submittedName>
        <fullName evidence="5">Bifunctional diguanylate cyclase/phosphodiesterase</fullName>
    </submittedName>
</protein>
<dbReference type="InterPro" id="IPR052155">
    <property type="entry name" value="Biofilm_reg_signaling"/>
</dbReference>
<evidence type="ECO:0000256" key="2">
    <source>
        <dbReference type="SAM" id="Phobius"/>
    </source>
</evidence>
<dbReference type="RefSeq" id="WP_191747359.1">
    <property type="nucleotide sequence ID" value="NZ_JACSQZ010000001.1"/>
</dbReference>
<organism evidence="5 6">
    <name type="scientific">Clostridium gallinarum</name>
    <dbReference type="NCBI Taxonomy" id="2762246"/>
    <lineage>
        <taxon>Bacteria</taxon>
        <taxon>Bacillati</taxon>
        <taxon>Bacillota</taxon>
        <taxon>Clostridia</taxon>
        <taxon>Eubacteriales</taxon>
        <taxon>Clostridiaceae</taxon>
        <taxon>Clostridium</taxon>
    </lineage>
</organism>
<dbReference type="InterPro" id="IPR029787">
    <property type="entry name" value="Nucleotide_cyclase"/>
</dbReference>
<reference evidence="5 6" key="1">
    <citation type="submission" date="2020-08" db="EMBL/GenBank/DDBJ databases">
        <title>A Genomic Blueprint of the Chicken Gut Microbiome.</title>
        <authorList>
            <person name="Gilroy R."/>
            <person name="Ravi A."/>
            <person name="Getino M."/>
            <person name="Pursley I."/>
            <person name="Horton D.L."/>
            <person name="Alikhan N.-F."/>
            <person name="Baker D."/>
            <person name="Gharbi K."/>
            <person name="Hall N."/>
            <person name="Watson M."/>
            <person name="Adriaenssens E.M."/>
            <person name="Foster-Nyarko E."/>
            <person name="Jarju S."/>
            <person name="Secka A."/>
            <person name="Antonio M."/>
            <person name="Oren A."/>
            <person name="Chaudhuri R."/>
            <person name="La Ragione R.M."/>
            <person name="Hildebrand F."/>
            <person name="Pallen M.J."/>
        </authorList>
    </citation>
    <scope>NUCLEOTIDE SEQUENCE [LARGE SCALE GENOMIC DNA]</scope>
    <source>
        <strain evidence="5 6">Sa3CUN1</strain>
    </source>
</reference>
<feature type="transmembrane region" description="Helical" evidence="2">
    <location>
        <begin position="7"/>
        <end position="29"/>
    </location>
</feature>
<dbReference type="Pfam" id="PF00990">
    <property type="entry name" value="GGDEF"/>
    <property type="match status" value="1"/>
</dbReference>
<feature type="coiled-coil region" evidence="1">
    <location>
        <begin position="67"/>
        <end position="110"/>
    </location>
</feature>
<evidence type="ECO:0000256" key="1">
    <source>
        <dbReference type="SAM" id="Coils"/>
    </source>
</evidence>
<dbReference type="Proteomes" id="UP000640335">
    <property type="component" value="Unassembled WGS sequence"/>
</dbReference>
<gene>
    <name evidence="5" type="ORF">H9660_00305</name>
</gene>
<name>A0ABR8PZI3_9CLOT</name>
<dbReference type="NCBIfam" id="TIGR00254">
    <property type="entry name" value="GGDEF"/>
    <property type="match status" value="1"/>
</dbReference>
<keyword evidence="2" id="KW-1133">Transmembrane helix</keyword>
<dbReference type="CDD" id="cd01948">
    <property type="entry name" value="EAL"/>
    <property type="match status" value="1"/>
</dbReference>
<evidence type="ECO:0000313" key="5">
    <source>
        <dbReference type="EMBL" id="MBD7913578.1"/>
    </source>
</evidence>
<dbReference type="PANTHER" id="PTHR44757">
    <property type="entry name" value="DIGUANYLATE CYCLASE DGCP"/>
    <property type="match status" value="1"/>
</dbReference>
<dbReference type="Gene3D" id="3.30.70.270">
    <property type="match status" value="1"/>
</dbReference>
<keyword evidence="1" id="KW-0175">Coiled coil</keyword>
<dbReference type="Pfam" id="PF00563">
    <property type="entry name" value="EAL"/>
    <property type="match status" value="1"/>
</dbReference>
<evidence type="ECO:0000313" key="6">
    <source>
        <dbReference type="Proteomes" id="UP000640335"/>
    </source>
</evidence>
<dbReference type="PANTHER" id="PTHR44757:SF2">
    <property type="entry name" value="BIOFILM ARCHITECTURE MAINTENANCE PROTEIN MBAA"/>
    <property type="match status" value="1"/>
</dbReference>
<dbReference type="SMART" id="SM00052">
    <property type="entry name" value="EAL"/>
    <property type="match status" value="1"/>
</dbReference>
<dbReference type="SUPFAM" id="SSF141868">
    <property type="entry name" value="EAL domain-like"/>
    <property type="match status" value="1"/>
</dbReference>
<dbReference type="InterPro" id="IPR043128">
    <property type="entry name" value="Rev_trsase/Diguanyl_cyclase"/>
</dbReference>
<dbReference type="InterPro" id="IPR035919">
    <property type="entry name" value="EAL_sf"/>
</dbReference>
<dbReference type="SMART" id="SM00267">
    <property type="entry name" value="GGDEF"/>
    <property type="match status" value="1"/>
</dbReference>
<dbReference type="Gene3D" id="6.10.340.10">
    <property type="match status" value="1"/>
</dbReference>